<keyword evidence="9" id="KW-0547">Nucleotide-binding</keyword>
<dbReference type="Pfam" id="PF00512">
    <property type="entry name" value="HisKA"/>
    <property type="match status" value="1"/>
</dbReference>
<keyword evidence="8 16" id="KW-0812">Transmembrane</keyword>
<dbReference type="EC" id="2.7.13.3" evidence="3"/>
<dbReference type="RefSeq" id="WP_150567585.1">
    <property type="nucleotide sequence ID" value="NZ_CABPSD010000009.1"/>
</dbReference>
<dbReference type="Pfam" id="PF00672">
    <property type="entry name" value="HAMP"/>
    <property type="match status" value="1"/>
</dbReference>
<evidence type="ECO:0000256" key="8">
    <source>
        <dbReference type="ARBA" id="ARBA00022692"/>
    </source>
</evidence>
<keyword evidence="4" id="KW-1003">Cell membrane</keyword>
<dbReference type="Pfam" id="PF02518">
    <property type="entry name" value="HATPase_c"/>
    <property type="match status" value="1"/>
</dbReference>
<evidence type="ECO:0000256" key="10">
    <source>
        <dbReference type="ARBA" id="ARBA00022777"/>
    </source>
</evidence>
<evidence type="ECO:0000313" key="20">
    <source>
        <dbReference type="Proteomes" id="UP000368474"/>
    </source>
</evidence>
<evidence type="ECO:0000259" key="17">
    <source>
        <dbReference type="PROSITE" id="PS50109"/>
    </source>
</evidence>
<dbReference type="GO" id="GO:0000155">
    <property type="term" value="F:phosphorelay sensor kinase activity"/>
    <property type="evidence" value="ECO:0007669"/>
    <property type="project" value="InterPro"/>
</dbReference>
<feature type="region of interest" description="Disordered" evidence="15">
    <location>
        <begin position="293"/>
        <end position="312"/>
    </location>
</feature>
<keyword evidence="14 16" id="KW-0472">Membrane</keyword>
<dbReference type="InterPro" id="IPR003661">
    <property type="entry name" value="HisK_dim/P_dom"/>
</dbReference>
<evidence type="ECO:0000256" key="7">
    <source>
        <dbReference type="ARBA" id="ARBA00022679"/>
    </source>
</evidence>
<organism evidence="19 20">
    <name type="scientific">Pandoraea morbifera</name>
    <dbReference type="NCBI Taxonomy" id="2508300"/>
    <lineage>
        <taxon>Bacteria</taxon>
        <taxon>Pseudomonadati</taxon>
        <taxon>Pseudomonadota</taxon>
        <taxon>Betaproteobacteria</taxon>
        <taxon>Burkholderiales</taxon>
        <taxon>Burkholderiaceae</taxon>
        <taxon>Pandoraea</taxon>
    </lineage>
</organism>
<accession>A0A5E4WEC4</accession>
<keyword evidence="13" id="KW-0902">Two-component regulatory system</keyword>
<feature type="transmembrane region" description="Helical" evidence="16">
    <location>
        <begin position="12"/>
        <end position="36"/>
    </location>
</feature>
<evidence type="ECO:0000256" key="12">
    <source>
        <dbReference type="ARBA" id="ARBA00022989"/>
    </source>
</evidence>
<evidence type="ECO:0000256" key="5">
    <source>
        <dbReference type="ARBA" id="ARBA00022519"/>
    </source>
</evidence>
<evidence type="ECO:0000256" key="14">
    <source>
        <dbReference type="ARBA" id="ARBA00023136"/>
    </source>
</evidence>
<name>A0A5E4WEC4_9BURK</name>
<dbReference type="InterPro" id="IPR005467">
    <property type="entry name" value="His_kinase_dom"/>
</dbReference>
<feature type="transmembrane region" description="Helical" evidence="16">
    <location>
        <begin position="144"/>
        <end position="164"/>
    </location>
</feature>
<dbReference type="Gene3D" id="1.10.8.500">
    <property type="entry name" value="HAMP domain in histidine kinase"/>
    <property type="match status" value="1"/>
</dbReference>
<evidence type="ECO:0000256" key="15">
    <source>
        <dbReference type="SAM" id="MobiDB-lite"/>
    </source>
</evidence>
<dbReference type="PROSITE" id="PS50109">
    <property type="entry name" value="HIS_KIN"/>
    <property type="match status" value="1"/>
</dbReference>
<dbReference type="CDD" id="cd00082">
    <property type="entry name" value="HisKA"/>
    <property type="match status" value="1"/>
</dbReference>
<dbReference type="GO" id="GO:0005524">
    <property type="term" value="F:ATP binding"/>
    <property type="evidence" value="ECO:0007669"/>
    <property type="project" value="UniProtKB-KW"/>
</dbReference>
<evidence type="ECO:0000256" key="13">
    <source>
        <dbReference type="ARBA" id="ARBA00023012"/>
    </source>
</evidence>
<dbReference type="InterPro" id="IPR003594">
    <property type="entry name" value="HATPase_dom"/>
</dbReference>
<dbReference type="SUPFAM" id="SSF158472">
    <property type="entry name" value="HAMP domain-like"/>
    <property type="match status" value="1"/>
</dbReference>
<feature type="domain" description="Histidine kinase" evidence="17">
    <location>
        <begin position="224"/>
        <end position="462"/>
    </location>
</feature>
<dbReference type="InterPro" id="IPR036890">
    <property type="entry name" value="HATPase_C_sf"/>
</dbReference>
<keyword evidence="5" id="KW-0997">Cell inner membrane</keyword>
<evidence type="ECO:0000256" key="16">
    <source>
        <dbReference type="SAM" id="Phobius"/>
    </source>
</evidence>
<dbReference type="PANTHER" id="PTHR44936">
    <property type="entry name" value="SENSOR PROTEIN CREC"/>
    <property type="match status" value="1"/>
</dbReference>
<dbReference type="SUPFAM" id="SSF47384">
    <property type="entry name" value="Homodimeric domain of signal transducing histidine kinase"/>
    <property type="match status" value="1"/>
</dbReference>
<keyword evidence="12 16" id="KW-1133">Transmembrane helix</keyword>
<dbReference type="SMART" id="SM00387">
    <property type="entry name" value="HATPase_c"/>
    <property type="match status" value="1"/>
</dbReference>
<keyword evidence="20" id="KW-1185">Reference proteome</keyword>
<keyword evidence="10" id="KW-0418">Kinase</keyword>
<evidence type="ECO:0000259" key="18">
    <source>
        <dbReference type="PROSITE" id="PS50885"/>
    </source>
</evidence>
<sequence length="485" mass="52137">MNWRRLLRDSLFARMAWLGIAVLLVMHLVWSALVFYQRPRQQVDGFARGLLVAIRSVDQSAVDPGSLAPPHGLRRVPLADAPAFAAEADDARASRLRHELLSRLPPGTQLHLVNERKRGNLWVLLPEHTEWIVIGLDLPPMPPFVRETVGILIGAVLLALLVAWQMQRPIARVAQAARVIARGRRPALLPEQGPHELRDLSHAFNDMAKRLAEAEDNQAIMLAGIAHDLKSPLTRLRLRADLIDNEGSREGFVRDIKSIDHIVQQFLAYARDEADTSPLVSVDAFLREQFPADEDTQAPSTPGACPAAPVPSIPVTVPGSEASCASNAPAADAPNEDGSLFVCHLRAGEAFQLPRTLLDRVMSNLVDNALEHGEPPVRLATWCDGAAGYIEVSDCGAGIAEDQVALAMRPFVRLDASRGGEGHCGLGLALVGRLVEGLGGSVRLDRSPGGGLRVTLCLPILPGLSGRPVCRGQDAAGARAAGSMA</sequence>
<dbReference type="Gene3D" id="3.30.565.10">
    <property type="entry name" value="Histidine kinase-like ATPase, C-terminal domain"/>
    <property type="match status" value="1"/>
</dbReference>
<dbReference type="InterPro" id="IPR050980">
    <property type="entry name" value="2C_sensor_his_kinase"/>
</dbReference>
<evidence type="ECO:0000256" key="2">
    <source>
        <dbReference type="ARBA" id="ARBA00004429"/>
    </source>
</evidence>
<dbReference type="InterPro" id="IPR003660">
    <property type="entry name" value="HAMP_dom"/>
</dbReference>
<dbReference type="GO" id="GO:0005886">
    <property type="term" value="C:plasma membrane"/>
    <property type="evidence" value="ECO:0007669"/>
    <property type="project" value="UniProtKB-SubCell"/>
</dbReference>
<keyword evidence="7 19" id="KW-0808">Transferase</keyword>
<comment type="subcellular location">
    <subcellularLocation>
        <location evidence="2">Cell inner membrane</location>
        <topology evidence="2">Multi-pass membrane protein</topology>
    </subcellularLocation>
</comment>
<evidence type="ECO:0000256" key="9">
    <source>
        <dbReference type="ARBA" id="ARBA00022741"/>
    </source>
</evidence>
<evidence type="ECO:0000256" key="11">
    <source>
        <dbReference type="ARBA" id="ARBA00022840"/>
    </source>
</evidence>
<comment type="catalytic activity">
    <reaction evidence="1">
        <text>ATP + protein L-histidine = ADP + protein N-phospho-L-histidine.</text>
        <dbReference type="EC" id="2.7.13.3"/>
    </reaction>
</comment>
<dbReference type="PANTHER" id="PTHR44936:SF5">
    <property type="entry name" value="SENSOR HISTIDINE KINASE ENVZ"/>
    <property type="match status" value="1"/>
</dbReference>
<evidence type="ECO:0000256" key="6">
    <source>
        <dbReference type="ARBA" id="ARBA00022553"/>
    </source>
</evidence>
<gene>
    <name evidence="19" type="primary">envZ_1</name>
    <name evidence="19" type="ORF">PMO31116_03225</name>
</gene>
<dbReference type="InterPro" id="IPR036097">
    <property type="entry name" value="HisK_dim/P_sf"/>
</dbReference>
<protein>
    <recommendedName>
        <fullName evidence="3">histidine kinase</fullName>
        <ecNumber evidence="3">2.7.13.3</ecNumber>
    </recommendedName>
</protein>
<proteinExistence type="predicted"/>
<dbReference type="CDD" id="cd06225">
    <property type="entry name" value="HAMP"/>
    <property type="match status" value="1"/>
</dbReference>
<evidence type="ECO:0000256" key="4">
    <source>
        <dbReference type="ARBA" id="ARBA00022475"/>
    </source>
</evidence>
<dbReference type="AlphaFoldDB" id="A0A5E4WEC4"/>
<dbReference type="SMART" id="SM00388">
    <property type="entry name" value="HisKA"/>
    <property type="match status" value="1"/>
</dbReference>
<evidence type="ECO:0000313" key="19">
    <source>
        <dbReference type="EMBL" id="VVE23447.1"/>
    </source>
</evidence>
<dbReference type="EMBL" id="CABPSD010000009">
    <property type="protein sequence ID" value="VVE23447.1"/>
    <property type="molecule type" value="Genomic_DNA"/>
</dbReference>
<keyword evidence="11" id="KW-0067">ATP-binding</keyword>
<reference evidence="19 20" key="1">
    <citation type="submission" date="2019-08" db="EMBL/GenBank/DDBJ databases">
        <authorList>
            <person name="Peeters C."/>
        </authorList>
    </citation>
    <scope>NUCLEOTIDE SEQUENCE [LARGE SCALE GENOMIC DNA]</scope>
    <source>
        <strain evidence="19 20">LMG 31116</strain>
    </source>
</reference>
<dbReference type="SMART" id="SM00304">
    <property type="entry name" value="HAMP"/>
    <property type="match status" value="1"/>
</dbReference>
<feature type="domain" description="HAMP" evidence="18">
    <location>
        <begin position="164"/>
        <end position="216"/>
    </location>
</feature>
<dbReference type="PROSITE" id="PS50885">
    <property type="entry name" value="HAMP"/>
    <property type="match status" value="1"/>
</dbReference>
<dbReference type="Proteomes" id="UP000368474">
    <property type="component" value="Unassembled WGS sequence"/>
</dbReference>
<dbReference type="SUPFAM" id="SSF55874">
    <property type="entry name" value="ATPase domain of HSP90 chaperone/DNA topoisomerase II/histidine kinase"/>
    <property type="match status" value="1"/>
</dbReference>
<evidence type="ECO:0000256" key="3">
    <source>
        <dbReference type="ARBA" id="ARBA00012438"/>
    </source>
</evidence>
<dbReference type="InterPro" id="IPR004358">
    <property type="entry name" value="Sig_transdc_His_kin-like_C"/>
</dbReference>
<keyword evidence="6" id="KW-0597">Phosphoprotein</keyword>
<evidence type="ECO:0000256" key="1">
    <source>
        <dbReference type="ARBA" id="ARBA00000085"/>
    </source>
</evidence>
<dbReference type="Gene3D" id="1.10.287.130">
    <property type="match status" value="1"/>
</dbReference>
<dbReference type="PRINTS" id="PR00344">
    <property type="entry name" value="BCTRLSENSOR"/>
</dbReference>